<reference evidence="13 14" key="1">
    <citation type="submission" date="2010-05" db="EMBL/GenBank/DDBJ databases">
        <title>The Genome Sequence of Thecamonas trahens ATCC 50062.</title>
        <authorList>
            <consortium name="The Broad Institute Genome Sequencing Platform"/>
            <person name="Russ C."/>
            <person name="Cuomo C."/>
            <person name="Shea T."/>
            <person name="Young S.K."/>
            <person name="Zeng Q."/>
            <person name="Koehrsen M."/>
            <person name="Haas B."/>
            <person name="Borodovsky M."/>
            <person name="Guigo R."/>
            <person name="Alvarado L."/>
            <person name="Berlin A."/>
            <person name="Bochicchio J."/>
            <person name="Borenstein D."/>
            <person name="Chapman S."/>
            <person name="Chen Z."/>
            <person name="Freedman E."/>
            <person name="Gellesch M."/>
            <person name="Goldberg J."/>
            <person name="Griggs A."/>
            <person name="Gujja S."/>
            <person name="Heilman E."/>
            <person name="Heiman D."/>
            <person name="Hepburn T."/>
            <person name="Howarth C."/>
            <person name="Jen D."/>
            <person name="Larson L."/>
            <person name="Mehta T."/>
            <person name="Park D."/>
            <person name="Pearson M."/>
            <person name="Roberts A."/>
            <person name="Saif S."/>
            <person name="Shenoy N."/>
            <person name="Sisk P."/>
            <person name="Stolte C."/>
            <person name="Sykes S."/>
            <person name="Thomson T."/>
            <person name="Walk T."/>
            <person name="White J."/>
            <person name="Yandava C."/>
            <person name="Burger G."/>
            <person name="Gray M.W."/>
            <person name="Holland P.W.H."/>
            <person name="King N."/>
            <person name="Lang F.B.F."/>
            <person name="Roger A.J."/>
            <person name="Ruiz-Trillo I."/>
            <person name="Lander E."/>
            <person name="Nusbaum C."/>
        </authorList>
    </citation>
    <scope>NUCLEOTIDE SEQUENCE [LARGE SCALE GENOMIC DNA]</scope>
    <source>
        <strain evidence="13 14">ATCC 50062</strain>
    </source>
</reference>
<sequence length="411" mass="47076">MVHGADERPSELIIHGRVYDVSGFIKRHPGGSVIRYMLDRDASHAYDEFHQRSESADKFLASLPSRPVEATDVRVDRSAVMADYEKLRRDLVAEGFFEPSLVHVVWRFAQLALLSVLGVWLLLNGWVVSGVLVMGLMQGQSGWLQHECGHYSLTGKVGLDQLLHELLFGVFSSMSASWWRKQHNKHHARPQQLDADVLPEQQASLWIKFQAFHYFPMLEMLALFWSFYLQPRHVVRTKRYREGVFMAMNHGYRLALGVAATGSVWGTLAVYFGIQTVQAMYLFGHFTVSHTHLPVLAADEDLCWVEHTLRTTMNIESSWWCDWIMGYLNLQIEHHLFPSMPQFRFSQVSPRIRALAEKHGIPYLEDSYVNAFYRTIANLHHVGQSAGEAQNKTVSYDAVPNVTALKRNLHS</sequence>
<dbReference type="OrthoDB" id="260091at2759"/>
<dbReference type="eggNOG" id="KOG4232">
    <property type="taxonomic scope" value="Eukaryota"/>
</dbReference>
<dbReference type="Gene3D" id="3.10.120.10">
    <property type="entry name" value="Cytochrome b5-like heme/steroid binding domain"/>
    <property type="match status" value="1"/>
</dbReference>
<dbReference type="EMBL" id="GL349482">
    <property type="protein sequence ID" value="KNC53791.1"/>
    <property type="molecule type" value="Genomic_DNA"/>
</dbReference>
<dbReference type="InterPro" id="IPR018506">
    <property type="entry name" value="Cyt_B5_heme-BS"/>
</dbReference>
<evidence type="ECO:0000256" key="7">
    <source>
        <dbReference type="ARBA" id="ARBA00023002"/>
    </source>
</evidence>
<dbReference type="GO" id="GO:0006629">
    <property type="term" value="P:lipid metabolic process"/>
    <property type="evidence" value="ECO:0007669"/>
    <property type="project" value="UniProtKB-KW"/>
</dbReference>
<feature type="transmembrane region" description="Helical" evidence="11">
    <location>
        <begin position="111"/>
        <end position="137"/>
    </location>
</feature>
<keyword evidence="14" id="KW-1185">Reference proteome</keyword>
<gene>
    <name evidence="13" type="ORF">AMSG_09511</name>
</gene>
<keyword evidence="4 11" id="KW-0812">Transmembrane</keyword>
<keyword evidence="8" id="KW-0408">Iron</keyword>
<feature type="transmembrane region" description="Helical" evidence="11">
    <location>
        <begin position="251"/>
        <end position="274"/>
    </location>
</feature>
<evidence type="ECO:0000256" key="10">
    <source>
        <dbReference type="ARBA" id="ARBA00023136"/>
    </source>
</evidence>
<proteinExistence type="inferred from homology"/>
<dbReference type="PANTHER" id="PTHR19353">
    <property type="entry name" value="FATTY ACID DESATURASE 2"/>
    <property type="match status" value="1"/>
</dbReference>
<evidence type="ECO:0000256" key="2">
    <source>
        <dbReference type="ARBA" id="ARBA00009295"/>
    </source>
</evidence>
<evidence type="ECO:0000256" key="6">
    <source>
        <dbReference type="ARBA" id="ARBA00022989"/>
    </source>
</evidence>
<dbReference type="GO" id="GO:0046872">
    <property type="term" value="F:metal ion binding"/>
    <property type="evidence" value="ECO:0007669"/>
    <property type="project" value="UniProtKB-KW"/>
</dbReference>
<dbReference type="GO" id="GO:0020037">
    <property type="term" value="F:heme binding"/>
    <property type="evidence" value="ECO:0007669"/>
    <property type="project" value="InterPro"/>
</dbReference>
<dbReference type="CDD" id="cd03506">
    <property type="entry name" value="Delta6-FADS-like"/>
    <property type="match status" value="1"/>
</dbReference>
<dbReference type="Proteomes" id="UP000054408">
    <property type="component" value="Unassembled WGS sequence"/>
</dbReference>
<evidence type="ECO:0000256" key="3">
    <source>
        <dbReference type="ARBA" id="ARBA00022617"/>
    </source>
</evidence>
<keyword evidence="7" id="KW-0560">Oxidoreductase</keyword>
<evidence type="ECO:0000313" key="13">
    <source>
        <dbReference type="EMBL" id="KNC53791.1"/>
    </source>
</evidence>
<dbReference type="InterPro" id="IPR001199">
    <property type="entry name" value="Cyt_B5-like_heme/steroid-bd"/>
</dbReference>
<evidence type="ECO:0000256" key="11">
    <source>
        <dbReference type="SAM" id="Phobius"/>
    </source>
</evidence>
<feature type="domain" description="Cytochrome b5 heme-binding" evidence="12">
    <location>
        <begin position="1"/>
        <end position="79"/>
    </location>
</feature>
<dbReference type="InterPro" id="IPR012171">
    <property type="entry name" value="Fatty_acid_desaturase"/>
</dbReference>
<dbReference type="PROSITE" id="PS50255">
    <property type="entry name" value="CYTOCHROME_B5_2"/>
    <property type="match status" value="1"/>
</dbReference>
<dbReference type="PIRSF" id="PIRSF015921">
    <property type="entry name" value="FA_sphinglp_des"/>
    <property type="match status" value="1"/>
</dbReference>
<evidence type="ECO:0000313" key="14">
    <source>
        <dbReference type="Proteomes" id="UP000054408"/>
    </source>
</evidence>
<keyword evidence="5" id="KW-0479">Metal-binding</keyword>
<keyword evidence="6 11" id="KW-1133">Transmembrane helix</keyword>
<dbReference type="AlphaFoldDB" id="A0A0L0DP34"/>
<evidence type="ECO:0000256" key="4">
    <source>
        <dbReference type="ARBA" id="ARBA00022692"/>
    </source>
</evidence>
<feature type="transmembrane region" description="Helical" evidence="11">
    <location>
        <begin position="211"/>
        <end position="230"/>
    </location>
</feature>
<dbReference type="InterPro" id="IPR036400">
    <property type="entry name" value="Cyt_B5-like_heme/steroid_sf"/>
</dbReference>
<comment type="similarity">
    <text evidence="2">Belongs to the fatty acid desaturase type 1 family.</text>
</comment>
<keyword evidence="9" id="KW-0443">Lipid metabolism</keyword>
<protein>
    <submittedName>
        <fullName evidence="13">Delta-5 desaturase</fullName>
    </submittedName>
</protein>
<evidence type="ECO:0000256" key="5">
    <source>
        <dbReference type="ARBA" id="ARBA00022723"/>
    </source>
</evidence>
<evidence type="ECO:0000256" key="9">
    <source>
        <dbReference type="ARBA" id="ARBA00023098"/>
    </source>
</evidence>
<dbReference type="OMA" id="YAWWNDK"/>
<dbReference type="STRING" id="461836.A0A0L0DP34"/>
<evidence type="ECO:0000256" key="1">
    <source>
        <dbReference type="ARBA" id="ARBA00004141"/>
    </source>
</evidence>
<name>A0A0L0DP34_THETB</name>
<evidence type="ECO:0000256" key="8">
    <source>
        <dbReference type="ARBA" id="ARBA00023004"/>
    </source>
</evidence>
<dbReference type="SUPFAM" id="SSF55856">
    <property type="entry name" value="Cytochrome b5-like heme/steroid binding domain"/>
    <property type="match status" value="1"/>
</dbReference>
<dbReference type="RefSeq" id="XP_013754352.1">
    <property type="nucleotide sequence ID" value="XM_013898898.1"/>
</dbReference>
<dbReference type="Pfam" id="PF00173">
    <property type="entry name" value="Cyt-b5"/>
    <property type="match status" value="1"/>
</dbReference>
<comment type="subcellular location">
    <subcellularLocation>
        <location evidence="1">Membrane</location>
        <topology evidence="1">Multi-pass membrane protein</topology>
    </subcellularLocation>
</comment>
<dbReference type="GO" id="GO:0016717">
    <property type="term" value="F:oxidoreductase activity, acting on paired donors, with oxidation of a pair of donors resulting in the reduction of molecular oxygen to two molecules of water"/>
    <property type="evidence" value="ECO:0007669"/>
    <property type="project" value="TreeGrafter"/>
</dbReference>
<dbReference type="SMART" id="SM01117">
    <property type="entry name" value="Cyt-b5"/>
    <property type="match status" value="1"/>
</dbReference>
<dbReference type="GO" id="GO:0016020">
    <property type="term" value="C:membrane"/>
    <property type="evidence" value="ECO:0007669"/>
    <property type="project" value="UniProtKB-SubCell"/>
</dbReference>
<organism evidence="13 14">
    <name type="scientific">Thecamonas trahens ATCC 50062</name>
    <dbReference type="NCBI Taxonomy" id="461836"/>
    <lineage>
        <taxon>Eukaryota</taxon>
        <taxon>Apusozoa</taxon>
        <taxon>Apusomonadida</taxon>
        <taxon>Apusomonadidae</taxon>
        <taxon>Thecamonas</taxon>
    </lineage>
</organism>
<keyword evidence="3" id="KW-0349">Heme</keyword>
<dbReference type="PANTHER" id="PTHR19353:SF88">
    <property type="entry name" value="DELTA(5) FATTY ACID DESATURASE FAT-4"/>
    <property type="match status" value="1"/>
</dbReference>
<evidence type="ECO:0000259" key="12">
    <source>
        <dbReference type="PROSITE" id="PS50255"/>
    </source>
</evidence>
<dbReference type="InterPro" id="IPR005804">
    <property type="entry name" value="FA_desaturase_dom"/>
</dbReference>
<keyword evidence="10 11" id="KW-0472">Membrane</keyword>
<dbReference type="GeneID" id="25567960"/>
<dbReference type="PROSITE" id="PS00191">
    <property type="entry name" value="CYTOCHROME_B5_1"/>
    <property type="match status" value="1"/>
</dbReference>
<dbReference type="Pfam" id="PF00487">
    <property type="entry name" value="FA_desaturase"/>
    <property type="match status" value="1"/>
</dbReference>
<accession>A0A0L0DP34</accession>